<organism evidence="3 4">
    <name type="scientific">Xylanibacter ruminicola</name>
    <name type="common">Prevotella ruminicola</name>
    <dbReference type="NCBI Taxonomy" id="839"/>
    <lineage>
        <taxon>Bacteria</taxon>
        <taxon>Pseudomonadati</taxon>
        <taxon>Bacteroidota</taxon>
        <taxon>Bacteroidia</taxon>
        <taxon>Bacteroidales</taxon>
        <taxon>Prevotellaceae</taxon>
        <taxon>Xylanibacter</taxon>
    </lineage>
</organism>
<evidence type="ECO:0000259" key="2">
    <source>
        <dbReference type="Pfam" id="PF05547"/>
    </source>
</evidence>
<dbReference type="PANTHER" id="PTHR41775">
    <property type="entry name" value="SECRETED PROTEIN-RELATED"/>
    <property type="match status" value="1"/>
</dbReference>
<dbReference type="GO" id="GO:0006508">
    <property type="term" value="P:proteolysis"/>
    <property type="evidence" value="ECO:0007669"/>
    <property type="project" value="InterPro"/>
</dbReference>
<gene>
    <name evidence="3" type="ORF">PRMUPPPA20_06390</name>
</gene>
<accession>A0AA37I679</accession>
<reference evidence="3" key="1">
    <citation type="submission" date="2021-08" db="EMBL/GenBank/DDBJ databases">
        <title>Prevotella lacticifex sp. nov., isolated from rumen of cow.</title>
        <authorList>
            <person name="Shinkai T."/>
            <person name="Ikeyama N."/>
            <person name="Kumagai M."/>
            <person name="Ohmori H."/>
            <person name="Sakamoto M."/>
            <person name="Ohkuma M."/>
            <person name="Mitsumori M."/>
        </authorList>
    </citation>
    <scope>NUCLEOTIDE SEQUENCE</scope>
    <source>
        <strain evidence="3">JCM 8259</strain>
    </source>
</reference>
<feature type="domain" description="Peptidase M6-like" evidence="2">
    <location>
        <begin position="76"/>
        <end position="260"/>
    </location>
</feature>
<dbReference type="PANTHER" id="PTHR41775:SF1">
    <property type="entry name" value="PEPTIDASE M6-LIKE DOMAIN-CONTAINING PROTEIN"/>
    <property type="match status" value="1"/>
</dbReference>
<evidence type="ECO:0000256" key="1">
    <source>
        <dbReference type="SAM" id="SignalP"/>
    </source>
</evidence>
<sequence length="500" mass="56437">MDTLRKIILFAFVLLVAVATSAQERKPCVLNIPTDKAKTRGVLSFPVQDWDPQKVYRQAVVLITFADCDFSMEDPAAYYQRLFNENGYNEGYGLGSVADYFRDQSGGLFNLQFDIYGPIKVGISAKGSYNNYGFNAMEEALAALDTLTTQDFSVYDWNGDGVVEQMLFVAAGICGNQASGYIWPNTDYTTFNAPGKKEMVNTCITCELWRDRTLCGIGTICHEFAHCLGLPDIYPTSSSSYFSVVDEWDLMDGGNYTNKGWCPPNLSILEKMLLGWGTPTELTEPTTITEMKPVSEGGATYLIRNSGCTNEYYLLENRRQTKWDYGIPGNGLAIFHVDYDQERWHLNEVNIADTLFRYDLFHADGKDYLTWDPKNNGKDLGKYTMDDWLRNRYLSTSTYPYTNPETQLINDVLNDSSTPASTVHNKNVEGALLMSKAITNIRIADDGTVSFDFMKGTSGIQPIIEVTDTDNRWYDLQGRQLQGEPRHKGVYIHNRKKVAR</sequence>
<dbReference type="SUPFAM" id="SSF55486">
    <property type="entry name" value="Metalloproteases ('zincins'), catalytic domain"/>
    <property type="match status" value="1"/>
</dbReference>
<dbReference type="GO" id="GO:0008233">
    <property type="term" value="F:peptidase activity"/>
    <property type="evidence" value="ECO:0007669"/>
    <property type="project" value="InterPro"/>
</dbReference>
<feature type="chain" id="PRO_5041332454" description="Peptidase M6-like domain-containing protein" evidence="1">
    <location>
        <begin position="23"/>
        <end position="500"/>
    </location>
</feature>
<dbReference type="Proteomes" id="UP000887097">
    <property type="component" value="Unassembled WGS sequence"/>
</dbReference>
<dbReference type="NCBIfam" id="TIGR03296">
    <property type="entry name" value="M6dom_TIGR03296"/>
    <property type="match status" value="1"/>
</dbReference>
<evidence type="ECO:0000313" key="3">
    <source>
        <dbReference type="EMBL" id="GJG32530.1"/>
    </source>
</evidence>
<dbReference type="Pfam" id="PF05547">
    <property type="entry name" value="Peptidase_M6"/>
    <property type="match status" value="1"/>
</dbReference>
<protein>
    <recommendedName>
        <fullName evidence="2">Peptidase M6-like domain-containing protein</fullName>
    </recommendedName>
</protein>
<dbReference type="InterPro" id="IPR008757">
    <property type="entry name" value="Peptidase_M6-like_domain"/>
</dbReference>
<feature type="signal peptide" evidence="1">
    <location>
        <begin position="1"/>
        <end position="22"/>
    </location>
</feature>
<dbReference type="AlphaFoldDB" id="A0AA37I679"/>
<name>A0AA37I679_XYLRU</name>
<evidence type="ECO:0000313" key="4">
    <source>
        <dbReference type="Proteomes" id="UP000887097"/>
    </source>
</evidence>
<dbReference type="EMBL" id="BPTT01000001">
    <property type="protein sequence ID" value="GJG32530.1"/>
    <property type="molecule type" value="Genomic_DNA"/>
</dbReference>
<proteinExistence type="predicted"/>
<comment type="caution">
    <text evidence="3">The sequence shown here is derived from an EMBL/GenBank/DDBJ whole genome shotgun (WGS) entry which is preliminary data.</text>
</comment>
<keyword evidence="1" id="KW-0732">Signal</keyword>